<comment type="caution">
    <text evidence="3">The sequence shown here is derived from an EMBL/GenBank/DDBJ whole genome shotgun (WGS) entry which is preliminary data.</text>
</comment>
<dbReference type="InterPro" id="IPR008406">
    <property type="entry name" value="DRM/ARP"/>
</dbReference>
<feature type="non-terminal residue" evidence="3">
    <location>
        <position position="239"/>
    </location>
</feature>
<keyword evidence="4" id="KW-1185">Reference proteome</keyword>
<name>A0A9D4Z867_ADICA</name>
<dbReference type="OrthoDB" id="2012405at2759"/>
<comment type="similarity">
    <text evidence="1">Belongs to the DRM1/ARP family.</text>
</comment>
<dbReference type="AlphaFoldDB" id="A0A9D4Z867"/>
<proteinExistence type="inferred from homology"/>
<dbReference type="Pfam" id="PF05564">
    <property type="entry name" value="Auxin_repressed"/>
    <property type="match status" value="1"/>
</dbReference>
<evidence type="ECO:0000313" key="3">
    <source>
        <dbReference type="EMBL" id="KAI5064465.1"/>
    </source>
</evidence>
<evidence type="ECO:0000256" key="2">
    <source>
        <dbReference type="SAM" id="MobiDB-lite"/>
    </source>
</evidence>
<dbReference type="Proteomes" id="UP000886520">
    <property type="component" value="Chromosome 20"/>
</dbReference>
<evidence type="ECO:0000256" key="1">
    <source>
        <dbReference type="ARBA" id="ARBA00010502"/>
    </source>
</evidence>
<gene>
    <name evidence="3" type="ORF">GOP47_0021135</name>
</gene>
<feature type="compositionally biased region" description="Basic and acidic residues" evidence="2">
    <location>
        <begin position="100"/>
        <end position="112"/>
    </location>
</feature>
<sequence length="239" mass="26011">GFPFPPNIPYTVHSLLPSIYTLGLAVSETSLSLSFSFPPLSFPLACPSVTPLRIFPLPPSTMGLLDKLWDDVVAGPQPERGLGRLRGKPRVSEELNAGPEELKRLTDRRRSGDFATEQEEARRVSQSIAIAKPPPLLIDSLDSEPGSTPSTPGAVRTPSSSFVGSPVFDKLPRSGSMPISPALGSPAARERENVWTTVFHPGSNKAMKKLGSQKFDKQAPNSPTVYDWLYSKDTKSTWR</sequence>
<feature type="compositionally biased region" description="Polar residues" evidence="2">
    <location>
        <begin position="145"/>
        <end position="163"/>
    </location>
</feature>
<reference evidence="3" key="1">
    <citation type="submission" date="2021-01" db="EMBL/GenBank/DDBJ databases">
        <title>Adiantum capillus-veneris genome.</title>
        <authorList>
            <person name="Fang Y."/>
            <person name="Liao Q."/>
        </authorList>
    </citation>
    <scope>NUCLEOTIDE SEQUENCE</scope>
    <source>
        <strain evidence="3">H3</strain>
        <tissue evidence="3">Leaf</tissue>
    </source>
</reference>
<feature type="region of interest" description="Disordered" evidence="2">
    <location>
        <begin position="77"/>
        <end position="190"/>
    </location>
</feature>
<accession>A0A9D4Z867</accession>
<dbReference type="PANTHER" id="PTHR33565:SF20">
    <property type="entry name" value="DORMANCY-ASSOCIATED PROTEIN HOMOLOG 4"/>
    <property type="match status" value="1"/>
</dbReference>
<evidence type="ECO:0000313" key="4">
    <source>
        <dbReference type="Proteomes" id="UP000886520"/>
    </source>
</evidence>
<organism evidence="3 4">
    <name type="scientific">Adiantum capillus-veneris</name>
    <name type="common">Maidenhair fern</name>
    <dbReference type="NCBI Taxonomy" id="13818"/>
    <lineage>
        <taxon>Eukaryota</taxon>
        <taxon>Viridiplantae</taxon>
        <taxon>Streptophyta</taxon>
        <taxon>Embryophyta</taxon>
        <taxon>Tracheophyta</taxon>
        <taxon>Polypodiopsida</taxon>
        <taxon>Polypodiidae</taxon>
        <taxon>Polypodiales</taxon>
        <taxon>Pteridineae</taxon>
        <taxon>Pteridaceae</taxon>
        <taxon>Vittarioideae</taxon>
        <taxon>Adiantum</taxon>
    </lineage>
</organism>
<dbReference type="PANTHER" id="PTHR33565">
    <property type="entry name" value="DORMANCY-ASSOCIATED PROTEIN 1"/>
    <property type="match status" value="1"/>
</dbReference>
<protein>
    <submittedName>
        <fullName evidence="3">Uncharacterized protein</fullName>
    </submittedName>
</protein>
<dbReference type="EMBL" id="JABFUD020000020">
    <property type="protein sequence ID" value="KAI5064465.1"/>
    <property type="molecule type" value="Genomic_DNA"/>
</dbReference>